<dbReference type="GO" id="GO:0007165">
    <property type="term" value="P:signal transduction"/>
    <property type="evidence" value="ECO:0007669"/>
    <property type="project" value="InterPro"/>
</dbReference>
<feature type="binding site" evidence="4">
    <location>
        <position position="933"/>
    </location>
    <ligand>
        <name>AMP</name>
        <dbReference type="ChEBI" id="CHEBI:456215"/>
    </ligand>
</feature>
<feature type="domain" description="PDEase" evidence="8">
    <location>
        <begin position="618"/>
        <end position="978"/>
    </location>
</feature>
<feature type="region of interest" description="Disordered" evidence="6">
    <location>
        <begin position="367"/>
        <end position="396"/>
    </location>
</feature>
<dbReference type="PANTHER" id="PTHR11347">
    <property type="entry name" value="CYCLIC NUCLEOTIDE PHOSPHODIESTERASE"/>
    <property type="match status" value="1"/>
</dbReference>
<feature type="transmembrane region" description="Helical" evidence="7">
    <location>
        <begin position="197"/>
        <end position="230"/>
    </location>
</feature>
<feature type="transmembrane region" description="Helical" evidence="7">
    <location>
        <begin position="123"/>
        <end position="146"/>
    </location>
</feature>
<accession>A0AAV9XZ79</accession>
<comment type="caution">
    <text evidence="9">The sequence shown here is derived from an EMBL/GenBank/DDBJ whole genome shotgun (WGS) entry which is preliminary data.</text>
</comment>
<evidence type="ECO:0000259" key="8">
    <source>
        <dbReference type="PROSITE" id="PS51845"/>
    </source>
</evidence>
<keyword evidence="7" id="KW-1133">Transmembrane helix</keyword>
<reference evidence="9 10" key="1">
    <citation type="submission" date="2023-10" db="EMBL/GenBank/DDBJ databases">
        <title>Comparative genomics analysis reveals potential genetic determinants of host preference in Cryptosporidium xiaoi.</title>
        <authorList>
            <person name="Xiao L."/>
            <person name="Li J."/>
        </authorList>
    </citation>
    <scope>NUCLEOTIDE SEQUENCE [LARGE SCALE GENOMIC DNA]</scope>
    <source>
        <strain evidence="9 10">52996</strain>
    </source>
</reference>
<feature type="binding site" evidence="5">
    <location>
        <position position="767"/>
    </location>
    <ligand>
        <name>Zn(2+)</name>
        <dbReference type="ChEBI" id="CHEBI:29105"/>
        <label>2</label>
    </ligand>
</feature>
<evidence type="ECO:0000256" key="6">
    <source>
        <dbReference type="SAM" id="MobiDB-lite"/>
    </source>
</evidence>
<evidence type="ECO:0000256" key="5">
    <source>
        <dbReference type="PIRSR" id="PIRSR623088-3"/>
    </source>
</evidence>
<evidence type="ECO:0000256" key="7">
    <source>
        <dbReference type="SAM" id="Phobius"/>
    </source>
</evidence>
<sequence length="998" mass="113135">MSVSVSSPLFGRTAVSDNNYKPEFNIDLGEFEILEQRSLKTKLKELASPFINTFSSASNLEYLNPVTLRFRSNILEKKFKNKFKKRAEIGVFWIGLLSLILIIIDILLEVFNLEVRKSSNNSVTSYFIICGLVASCSLFLIITFFIDFLNKYLDIIFTFVTIFTTILNITAGNLLIDVSVSTGSGHDTAVQNSRSLIVITICCILHFMLPISFLSMLIYTITSIVFYIILVPSMLTPIPNETQYVSTMIYLFVFCFVCVVAKRVNILSSRRDFFNINLVRTEMQILEESMNQAPKSTIIEGTLANINKVQLFLRYLNTTYTKGINRKMLHDAMIDLTSAQVTLSRSDDIYAVDPAAIFLPQTLQSNIPQTPKKQSRTKINGSGDLSPNEGSFCNTSPKTKLEYNNFDDIRIPISPSSPKSMGNFLSPKTYENKGTRHNFESLTARRNTESRATNCSVPGPSRRRLSMMIATAGGNSSSLMDPSVERVREYITAEFTKSSVSRREVLYSSKLFDDALPSGNNVNDKSDKSQQSSDISQKVEKIISKSGNVEESVLKDGIDDNYKIILKDKRKLAHFATHAASKLLSIKDPSGNISLLCKSFFNEYSPQKFVLPEVPQNVNADFYSDVEKSLRLMENQYSFNWDLDMWELSKLTKGNCLSIAGLFMLFIIDSEEKNPKLEGDLSSLPRGISSAFPSSITAPSKLINDISKFMVFFRELNIRYLNNKYHNELHGANVCHQSICLARTTGLWNHLDTVERLASVIAALGHDVGHIGRTSNFLVNSRHMLAVNYNDRSVLEMFHASLTFRIIYYYGSGAADFLQNWDTELHKDFRRIVIELILETDMHRHFECVSRFRVRRQAVDWDPYGDAQDRLMLSRTCLKAADIGHGALKWVQHYKWCKSVVEEFFIQGEEEKALSLPISPMCDRDSTDVPKSQVGFLNFVCLPLFQELCFVDVEGDVRRCIDRILENINNWEDMAEAGIAWNSNEALTLVSEKKDEDT</sequence>
<feature type="binding site" evidence="5">
    <location>
        <position position="766"/>
    </location>
    <ligand>
        <name>Zn(2+)</name>
        <dbReference type="ChEBI" id="CHEBI:29105"/>
        <label>1</label>
    </ligand>
</feature>
<gene>
    <name evidence="9" type="ORF">RS030_213445</name>
</gene>
<feature type="binding site" evidence="4">
    <location>
        <begin position="726"/>
        <end position="730"/>
    </location>
    <ligand>
        <name>AMP</name>
        <dbReference type="ChEBI" id="CHEBI:456215"/>
    </ligand>
</feature>
<keyword evidence="2" id="KW-0378">Hydrolase</keyword>
<feature type="binding site" evidence="4">
    <location>
        <position position="882"/>
    </location>
    <ligand>
        <name>AMP</name>
        <dbReference type="ChEBI" id="CHEBI:456215"/>
    </ligand>
</feature>
<keyword evidence="7" id="KW-0812">Transmembrane</keyword>
<evidence type="ECO:0000313" key="9">
    <source>
        <dbReference type="EMBL" id="KAK6589212.1"/>
    </source>
</evidence>
<feature type="transmembrane region" description="Helical" evidence="7">
    <location>
        <begin position="90"/>
        <end position="111"/>
    </location>
</feature>
<evidence type="ECO:0000256" key="2">
    <source>
        <dbReference type="ARBA" id="ARBA00022801"/>
    </source>
</evidence>
<feature type="binding site" evidence="4">
    <location>
        <position position="767"/>
    </location>
    <ligand>
        <name>AMP</name>
        <dbReference type="ChEBI" id="CHEBI:456215"/>
    </ligand>
</feature>
<dbReference type="EMBL" id="JAWDEY010000013">
    <property type="protein sequence ID" value="KAK6589212.1"/>
    <property type="molecule type" value="Genomic_DNA"/>
</dbReference>
<organism evidence="9 10">
    <name type="scientific">Cryptosporidium xiaoi</name>
    <dbReference type="NCBI Taxonomy" id="659607"/>
    <lineage>
        <taxon>Eukaryota</taxon>
        <taxon>Sar</taxon>
        <taxon>Alveolata</taxon>
        <taxon>Apicomplexa</taxon>
        <taxon>Conoidasida</taxon>
        <taxon>Coccidia</taxon>
        <taxon>Eucoccidiorida</taxon>
        <taxon>Eimeriorina</taxon>
        <taxon>Cryptosporidiidae</taxon>
        <taxon>Cryptosporidium</taxon>
    </lineage>
</organism>
<dbReference type="CDD" id="cd00077">
    <property type="entry name" value="HDc"/>
    <property type="match status" value="1"/>
</dbReference>
<keyword evidence="10" id="KW-1185">Reference proteome</keyword>
<dbReference type="InterPro" id="IPR023088">
    <property type="entry name" value="PDEase"/>
</dbReference>
<keyword evidence="1 5" id="KW-0479">Metal-binding</keyword>
<dbReference type="SUPFAM" id="SSF109604">
    <property type="entry name" value="HD-domain/PDEase-like"/>
    <property type="match status" value="1"/>
</dbReference>
<dbReference type="GO" id="GO:0046872">
    <property type="term" value="F:metal ion binding"/>
    <property type="evidence" value="ECO:0007669"/>
    <property type="project" value="UniProtKB-KW"/>
</dbReference>
<evidence type="ECO:0000256" key="1">
    <source>
        <dbReference type="ARBA" id="ARBA00022723"/>
    </source>
</evidence>
<feature type="region of interest" description="Disordered" evidence="6">
    <location>
        <begin position="518"/>
        <end position="537"/>
    </location>
</feature>
<dbReference type="InterPro" id="IPR003607">
    <property type="entry name" value="HD/PDEase_dom"/>
</dbReference>
<feature type="active site" description="Proton donor" evidence="3">
    <location>
        <position position="726"/>
    </location>
</feature>
<dbReference type="AlphaFoldDB" id="A0AAV9XZ79"/>
<protein>
    <submittedName>
        <fullName evidence="9">cGMP phosphodiesterase A4</fullName>
    </submittedName>
</protein>
<dbReference type="Pfam" id="PF00233">
    <property type="entry name" value="PDEase_I"/>
    <property type="match status" value="1"/>
</dbReference>
<evidence type="ECO:0000256" key="3">
    <source>
        <dbReference type="PIRSR" id="PIRSR623088-1"/>
    </source>
</evidence>
<name>A0AAV9XZ79_9CRYT</name>
<feature type="binding site" evidence="5">
    <location>
        <position position="730"/>
    </location>
    <ligand>
        <name>Zn(2+)</name>
        <dbReference type="ChEBI" id="CHEBI:29105"/>
        <label>1</label>
    </ligand>
</feature>
<feature type="transmembrane region" description="Helical" evidence="7">
    <location>
        <begin position="242"/>
        <end position="261"/>
    </location>
</feature>
<dbReference type="Proteomes" id="UP001311799">
    <property type="component" value="Unassembled WGS sequence"/>
</dbReference>
<feature type="binding site" evidence="5">
    <location>
        <position position="882"/>
    </location>
    <ligand>
        <name>Zn(2+)</name>
        <dbReference type="ChEBI" id="CHEBI:29105"/>
        <label>1</label>
    </ligand>
</feature>
<dbReference type="PRINTS" id="PR00387">
    <property type="entry name" value="PDIESTERASE1"/>
</dbReference>
<dbReference type="PROSITE" id="PS51845">
    <property type="entry name" value="PDEASE_I_2"/>
    <property type="match status" value="1"/>
</dbReference>
<feature type="transmembrane region" description="Helical" evidence="7">
    <location>
        <begin position="152"/>
        <end position="176"/>
    </location>
</feature>
<proteinExistence type="predicted"/>
<dbReference type="InterPro" id="IPR036971">
    <property type="entry name" value="PDEase_catalytic_dom_sf"/>
</dbReference>
<dbReference type="Gene3D" id="1.10.1300.10">
    <property type="entry name" value="3'5'-cyclic nucleotide phosphodiesterase, catalytic domain"/>
    <property type="match status" value="1"/>
</dbReference>
<dbReference type="InterPro" id="IPR002073">
    <property type="entry name" value="PDEase_catalytic_dom"/>
</dbReference>
<evidence type="ECO:0000313" key="10">
    <source>
        <dbReference type="Proteomes" id="UP001311799"/>
    </source>
</evidence>
<evidence type="ECO:0000256" key="4">
    <source>
        <dbReference type="PIRSR" id="PIRSR623088-2"/>
    </source>
</evidence>
<dbReference type="GO" id="GO:0004114">
    <property type="term" value="F:3',5'-cyclic-nucleotide phosphodiesterase activity"/>
    <property type="evidence" value="ECO:0007669"/>
    <property type="project" value="InterPro"/>
</dbReference>
<keyword evidence="7" id="KW-0472">Membrane</keyword>
<feature type="binding site" evidence="5">
    <location>
        <position position="767"/>
    </location>
    <ligand>
        <name>Zn(2+)</name>
        <dbReference type="ChEBI" id="CHEBI:29105"/>
        <label>1</label>
    </ligand>
</feature>